<proteinExistence type="predicted"/>
<gene>
    <name evidence="1" type="ORF">A3D55_00195</name>
</gene>
<dbReference type="STRING" id="1798470.A3D55_00195"/>
<dbReference type="EMBL" id="MFKJ01000007">
    <property type="protein sequence ID" value="OGG39119.1"/>
    <property type="molecule type" value="Genomic_DNA"/>
</dbReference>
<sequence length="590" mass="68899">MQESKQCQNCKQNFTIESEDFDFYKKMEVPPPTFCPECRMQRRFAWRNERAFFRHKCAKTGKNIIAAFSPESGMTVYDRDEWWKDDWDPISYGREYNFEKPFFLQFKELLKTVPVPSVFNARTVNCFYTQHTGDFKNGYLVMASWGGEDVSYAARVQRSKDSMDVFVLINGEMCYECVGVSKSYKLFFSCNCDGCDNSYFLYNCKGCSSCVGCVNLRNKSYYIFNVPYSKEEYAAKVKELNLSSREGLHRVKEEFEKLKLHSIQKFANITNSANVTGDNISNCSNSRIMFDAGNGVKDCKYLQNALEMNDSYDGYGVGAGAELLYESFDTGVRGFRECFCGIVYGGIDIFYSYNCHNCKNCFGCANLQKKEYCILNKQYSKEEYEMLRAKIVSHMNMMPYIDTKGRIYKYGEFFPVEFSPFGYNKTVAQEYFPLTREEIKREGYVYEDDKERNYIITKAWSDLPDDISKVEDNITNEIIRCKHGGQCEHQCSTAFKIIPTELQFYRRFNLPIPELCPNCRHYERLKQRNPLKLWHRKCQCVGKTSENGVYTNTSRHQHGEESCPNEFETSYAPERPEIVYCEQCYQAEVM</sequence>
<dbReference type="AlphaFoldDB" id="A0A1F6BQB1"/>
<name>A0A1F6BQB1_9BACT</name>
<dbReference type="Proteomes" id="UP000178825">
    <property type="component" value="Unassembled WGS sequence"/>
</dbReference>
<reference evidence="1 2" key="1">
    <citation type="journal article" date="2016" name="Nat. Commun.">
        <title>Thousands of microbial genomes shed light on interconnected biogeochemical processes in an aquifer system.</title>
        <authorList>
            <person name="Anantharaman K."/>
            <person name="Brown C.T."/>
            <person name="Hug L.A."/>
            <person name="Sharon I."/>
            <person name="Castelle C.J."/>
            <person name="Probst A.J."/>
            <person name="Thomas B.C."/>
            <person name="Singh A."/>
            <person name="Wilkins M.J."/>
            <person name="Karaoz U."/>
            <person name="Brodie E.L."/>
            <person name="Williams K.H."/>
            <person name="Hubbard S.S."/>
            <person name="Banfield J.F."/>
        </authorList>
    </citation>
    <scope>NUCLEOTIDE SEQUENCE [LARGE SCALE GENOMIC DNA]</scope>
</reference>
<evidence type="ECO:0000313" key="2">
    <source>
        <dbReference type="Proteomes" id="UP000178825"/>
    </source>
</evidence>
<evidence type="ECO:0000313" key="1">
    <source>
        <dbReference type="EMBL" id="OGG39119.1"/>
    </source>
</evidence>
<comment type="caution">
    <text evidence="1">The sequence shown here is derived from an EMBL/GenBank/DDBJ whole genome shotgun (WGS) entry which is preliminary data.</text>
</comment>
<organism evidence="1 2">
    <name type="scientific">Candidatus Jorgensenbacteria bacterium RIFCSPHIGHO2_02_FULL_45_20</name>
    <dbReference type="NCBI Taxonomy" id="1798470"/>
    <lineage>
        <taxon>Bacteria</taxon>
        <taxon>Candidatus Joergenseniibacteriota</taxon>
    </lineage>
</organism>
<accession>A0A1F6BQB1</accession>
<protein>
    <submittedName>
        <fullName evidence="1">Uncharacterized protein</fullName>
    </submittedName>
</protein>